<proteinExistence type="predicted"/>
<organism evidence="1">
    <name type="scientific">Siphoviridae sp. ct4T77</name>
    <dbReference type="NCBI Taxonomy" id="2823563"/>
    <lineage>
        <taxon>Viruses</taxon>
        <taxon>Duplodnaviria</taxon>
        <taxon>Heunggongvirae</taxon>
        <taxon>Uroviricota</taxon>
        <taxon>Caudoviricetes</taxon>
    </lineage>
</organism>
<protein>
    <submittedName>
        <fullName evidence="1">Uncharacterized protein</fullName>
    </submittedName>
</protein>
<evidence type="ECO:0000313" key="1">
    <source>
        <dbReference type="EMBL" id="DAD66380.1"/>
    </source>
</evidence>
<sequence>MTRNDIAKSLKPIEWAYNHELCTYKATMKSVGGEIELEIKCVSNTPAKARLLALLNNSPITGCRLLHKTLDSAMEEARNIIITEVCSLFELDEQ</sequence>
<name>A0A8S5L8X1_9CAUD</name>
<dbReference type="EMBL" id="BK014659">
    <property type="protein sequence ID" value="DAD66380.1"/>
    <property type="molecule type" value="Genomic_DNA"/>
</dbReference>
<reference evidence="1" key="1">
    <citation type="journal article" date="2021" name="Proc. Natl. Acad. Sci. U.S.A.">
        <title>A Catalog of Tens of Thousands of Viruses from Human Metagenomes Reveals Hidden Associations with Chronic Diseases.</title>
        <authorList>
            <person name="Tisza M.J."/>
            <person name="Buck C.B."/>
        </authorList>
    </citation>
    <scope>NUCLEOTIDE SEQUENCE</scope>
    <source>
        <strain evidence="1">Ct4T77</strain>
    </source>
</reference>
<accession>A0A8S5L8X1</accession>